<dbReference type="InterPro" id="IPR036388">
    <property type="entry name" value="WH-like_DNA-bd_sf"/>
</dbReference>
<evidence type="ECO:0000256" key="1">
    <source>
        <dbReference type="ARBA" id="ARBA00005820"/>
    </source>
</evidence>
<dbReference type="InterPro" id="IPR005158">
    <property type="entry name" value="BTAD"/>
</dbReference>
<protein>
    <submittedName>
        <fullName evidence="9">Putative ATPase/DNA-binding SARP family transcriptional activator</fullName>
    </submittedName>
</protein>
<keyword evidence="5" id="KW-0804">Transcription</keyword>
<feature type="compositionally biased region" description="Pro residues" evidence="7">
    <location>
        <begin position="298"/>
        <end position="319"/>
    </location>
</feature>
<dbReference type="InterPro" id="IPR016032">
    <property type="entry name" value="Sig_transdc_resp-reg_C-effctor"/>
</dbReference>
<dbReference type="EMBL" id="JACBZD010000001">
    <property type="protein sequence ID" value="NYI05824.1"/>
    <property type="molecule type" value="Genomic_DNA"/>
</dbReference>
<dbReference type="PROSITE" id="PS51755">
    <property type="entry name" value="OMPR_PHOB"/>
    <property type="match status" value="1"/>
</dbReference>
<dbReference type="GO" id="GO:0000160">
    <property type="term" value="P:phosphorelay signal transduction system"/>
    <property type="evidence" value="ECO:0007669"/>
    <property type="project" value="UniProtKB-KW"/>
</dbReference>
<comment type="caution">
    <text evidence="9">The sequence shown here is derived from an EMBL/GenBank/DDBJ whole genome shotgun (WGS) entry which is preliminary data.</text>
</comment>
<evidence type="ECO:0000256" key="4">
    <source>
        <dbReference type="ARBA" id="ARBA00023125"/>
    </source>
</evidence>
<dbReference type="AlphaFoldDB" id="A0A852ZYM9"/>
<keyword evidence="2" id="KW-0902">Two-component regulatory system</keyword>
<evidence type="ECO:0000313" key="9">
    <source>
        <dbReference type="EMBL" id="NYI05824.1"/>
    </source>
</evidence>
<sequence>MRFAILGTTEARRDDGTPVPLGGARLRALLAALALHPGREVPSATLIDAIWPDDPPQAALRALQALVGRLRRALGPGVVLSGPHGYRLAASREEVDYHRFVRLCGDGTRALDSGDAAGAVELLREALALWRGPAFADLPHGPGRDGPAARAEQHRLTAVRGRVAAELRLGRSDACLPELRQLVAEHPLDETLHVLLIRALRDSGRSADALTAWEEARRRLADELGADPGPELRRLHRELLAAPPAAGGDAGDPAAGWPAAGAPGAAPTRPSGARRSAVVVHTPHTPHTSPAAHRPNGPRTPPAPRTPPVPPAPPEPEAPGAPGTPRTVPGNIRLPLTSFVGREEDLAALHRALTTARLVTLVGPGGSGKTRLSLHAARALADSPDSGPAADGAWFAPLAALDDGTAVPGAVLSALGLRDTVLRPDGQRHELPPPTLDRAPTATPTEPAQPTAPSPPSPPAPPGGHRAVANLIAYIADRRILLVLDNCEHVIQGCAELVEALLSDCPRLTVLATSREPLGIPGEVVRPVDPLPTASAMRLLAERGAAARPGFTPAVDPAAAEEICRRLDGLPLAIELAAARLRSLTPRQIADRLDDRFHLLTGGSRTALPRQQTLRAVVDWSWGLLEPAERALLRRLSVFSGGWTLEAAEDVCADPSPEPGDPAALPRWSVLDRLSSLVDKSLVVADQPEPPGRHGPADPRGTATRYRMLETIAEYATERLHDAGHDAERRGVQARHVRWYRRLAVTADRRLRGPEQLAWMARLEVELDNVRTALDRAVADGDESEALLLVLGMAWFWSLRDYVPEARAWVARVGAMGPDPLAPGAPPPRPVPTSPLDHEPPLTGEVLLEARRAIRMMVLVTFDDSYRLPPALTGALRRAYHPGLPQAGRMPGMMWPLTLFVEGERAEGFLQALDDLVATCRRFGGPWETAFALMLRAKISGHLSTEAAKVEHSAEEALELFTELGDRWGIAESLEEVADAAARRGDFDAALVPLLRAARLAEELGVRQQLPLIHCRTAEVLLALEDLDGAEHRVRLALSLAMDLGRRAWDSVTYGRFLMAQILALRGDPAGGRRMAERALASAELGSPPVVFTVMLLALQAWCALCEGRAADGLALARRTVREHRAGPLFPDTTDILGSVLAVGACALAAMATAPAAPAVSEAPAAPAAPAALPRREDARRAAVLLGAAPPQDGAETPLPVRRWAKGFTEEAADALRRVLGEEEFDELCERGRGLSASQAAALLAEPPEG</sequence>
<feature type="compositionally biased region" description="Pro residues" evidence="7">
    <location>
        <begin position="450"/>
        <end position="462"/>
    </location>
</feature>
<dbReference type="Proteomes" id="UP000567795">
    <property type="component" value="Unassembled WGS sequence"/>
</dbReference>
<evidence type="ECO:0000256" key="7">
    <source>
        <dbReference type="SAM" id="MobiDB-lite"/>
    </source>
</evidence>
<dbReference type="GO" id="GO:0006355">
    <property type="term" value="P:regulation of DNA-templated transcription"/>
    <property type="evidence" value="ECO:0007669"/>
    <property type="project" value="InterPro"/>
</dbReference>
<reference evidence="9 10" key="1">
    <citation type="submission" date="2020-07" db="EMBL/GenBank/DDBJ databases">
        <title>Sequencing the genomes of 1000 actinobacteria strains.</title>
        <authorList>
            <person name="Klenk H.-P."/>
        </authorList>
    </citation>
    <scope>NUCLEOTIDE SEQUENCE [LARGE SCALE GENOMIC DNA]</scope>
    <source>
        <strain evidence="9 10">DSM 42178</strain>
    </source>
</reference>
<accession>A0A852ZYM9</accession>
<gene>
    <name evidence="9" type="ORF">FHU37_002767</name>
</gene>
<dbReference type="SMART" id="SM00862">
    <property type="entry name" value="Trans_reg_C"/>
    <property type="match status" value="1"/>
</dbReference>
<dbReference type="Gene3D" id="3.40.50.300">
    <property type="entry name" value="P-loop containing nucleotide triphosphate hydrolases"/>
    <property type="match status" value="1"/>
</dbReference>
<feature type="region of interest" description="Disordered" evidence="7">
    <location>
        <begin position="243"/>
        <end position="332"/>
    </location>
</feature>
<evidence type="ECO:0000256" key="2">
    <source>
        <dbReference type="ARBA" id="ARBA00023012"/>
    </source>
</evidence>
<evidence type="ECO:0000256" key="6">
    <source>
        <dbReference type="PROSITE-ProRule" id="PRU01091"/>
    </source>
</evidence>
<feature type="domain" description="OmpR/PhoB-type" evidence="8">
    <location>
        <begin position="1"/>
        <end position="90"/>
    </location>
</feature>
<dbReference type="InterPro" id="IPR001867">
    <property type="entry name" value="OmpR/PhoB-type_DNA-bd"/>
</dbReference>
<evidence type="ECO:0000256" key="3">
    <source>
        <dbReference type="ARBA" id="ARBA00023015"/>
    </source>
</evidence>
<dbReference type="SMART" id="SM01043">
    <property type="entry name" value="BTAD"/>
    <property type="match status" value="1"/>
</dbReference>
<dbReference type="SUPFAM" id="SSF46894">
    <property type="entry name" value="C-terminal effector domain of the bipartite response regulators"/>
    <property type="match status" value="1"/>
</dbReference>
<feature type="DNA-binding region" description="OmpR/PhoB-type" evidence="6">
    <location>
        <begin position="1"/>
        <end position="90"/>
    </location>
</feature>
<dbReference type="Gene3D" id="1.25.40.10">
    <property type="entry name" value="Tetratricopeptide repeat domain"/>
    <property type="match status" value="2"/>
</dbReference>
<keyword evidence="10" id="KW-1185">Reference proteome</keyword>
<feature type="compositionally biased region" description="Pro residues" evidence="7">
    <location>
        <begin position="820"/>
        <end position="833"/>
    </location>
</feature>
<evidence type="ECO:0000256" key="5">
    <source>
        <dbReference type="ARBA" id="ARBA00023163"/>
    </source>
</evidence>
<organism evidence="9 10">
    <name type="scientific">Allostreptomyces psammosilenae</name>
    <dbReference type="NCBI Taxonomy" id="1892865"/>
    <lineage>
        <taxon>Bacteria</taxon>
        <taxon>Bacillati</taxon>
        <taxon>Actinomycetota</taxon>
        <taxon>Actinomycetes</taxon>
        <taxon>Kitasatosporales</taxon>
        <taxon>Streptomycetaceae</taxon>
        <taxon>Allostreptomyces</taxon>
    </lineage>
</organism>
<dbReference type="Pfam" id="PF03704">
    <property type="entry name" value="BTAD"/>
    <property type="match status" value="1"/>
</dbReference>
<dbReference type="Gene3D" id="1.10.10.10">
    <property type="entry name" value="Winged helix-like DNA-binding domain superfamily/Winged helix DNA-binding domain"/>
    <property type="match status" value="1"/>
</dbReference>
<dbReference type="Pfam" id="PF13191">
    <property type="entry name" value="AAA_16"/>
    <property type="match status" value="1"/>
</dbReference>
<keyword evidence="4 6" id="KW-0238">DNA-binding</keyword>
<feature type="region of interest" description="Disordered" evidence="7">
    <location>
        <begin position="423"/>
        <end position="464"/>
    </location>
</feature>
<proteinExistence type="inferred from homology"/>
<dbReference type="InterPro" id="IPR011990">
    <property type="entry name" value="TPR-like_helical_dom_sf"/>
</dbReference>
<dbReference type="PANTHER" id="PTHR47691">
    <property type="entry name" value="REGULATOR-RELATED"/>
    <property type="match status" value="1"/>
</dbReference>
<dbReference type="CDD" id="cd15831">
    <property type="entry name" value="BTAD"/>
    <property type="match status" value="1"/>
</dbReference>
<comment type="similarity">
    <text evidence="1">Belongs to the AfsR/DnrI/RedD regulatory family.</text>
</comment>
<dbReference type="FunFam" id="1.25.40.10:FF:000222">
    <property type="entry name" value="SARP family transcriptional regulator"/>
    <property type="match status" value="1"/>
</dbReference>
<dbReference type="RefSeq" id="WP_179814489.1">
    <property type="nucleotide sequence ID" value="NZ_JACBZD010000001.1"/>
</dbReference>
<feature type="compositionally biased region" description="Low complexity" evidence="7">
    <location>
        <begin position="243"/>
        <end position="277"/>
    </location>
</feature>
<feature type="region of interest" description="Disordered" evidence="7">
    <location>
        <begin position="820"/>
        <end position="839"/>
    </location>
</feature>
<dbReference type="GO" id="GO:0003677">
    <property type="term" value="F:DNA binding"/>
    <property type="evidence" value="ECO:0007669"/>
    <property type="project" value="UniProtKB-UniRule"/>
</dbReference>
<dbReference type="SUPFAM" id="SSF52540">
    <property type="entry name" value="P-loop containing nucleoside triphosphate hydrolases"/>
    <property type="match status" value="1"/>
</dbReference>
<evidence type="ECO:0000313" key="10">
    <source>
        <dbReference type="Proteomes" id="UP000567795"/>
    </source>
</evidence>
<feature type="compositionally biased region" description="Low complexity" evidence="7">
    <location>
        <begin position="439"/>
        <end position="449"/>
    </location>
</feature>
<name>A0A852ZYM9_9ACTN</name>
<dbReference type="InterPro" id="IPR027417">
    <property type="entry name" value="P-loop_NTPase"/>
</dbReference>
<evidence type="ECO:0000259" key="8">
    <source>
        <dbReference type="PROSITE" id="PS51755"/>
    </source>
</evidence>
<keyword evidence="3" id="KW-0805">Transcription regulation</keyword>
<dbReference type="InterPro" id="IPR041664">
    <property type="entry name" value="AAA_16"/>
</dbReference>
<dbReference type="PANTHER" id="PTHR47691:SF3">
    <property type="entry name" value="HTH-TYPE TRANSCRIPTIONAL REGULATOR RV0890C-RELATED"/>
    <property type="match status" value="1"/>
</dbReference>
<dbReference type="SUPFAM" id="SSF48452">
    <property type="entry name" value="TPR-like"/>
    <property type="match status" value="2"/>
</dbReference>
<dbReference type="Pfam" id="PF00486">
    <property type="entry name" value="Trans_reg_C"/>
    <property type="match status" value="1"/>
</dbReference>